<dbReference type="EMBL" id="AGNL01014218">
    <property type="protein sequence ID" value="EJK66804.1"/>
    <property type="molecule type" value="Genomic_DNA"/>
</dbReference>
<dbReference type="AlphaFoldDB" id="K0SP91"/>
<evidence type="ECO:0000313" key="2">
    <source>
        <dbReference type="EMBL" id="EJK66804.1"/>
    </source>
</evidence>
<gene>
    <name evidence="2" type="ORF">THAOC_12236</name>
</gene>
<dbReference type="Gene3D" id="2.60.120.920">
    <property type="match status" value="2"/>
</dbReference>
<dbReference type="InterPro" id="IPR013320">
    <property type="entry name" value="ConA-like_dom_sf"/>
</dbReference>
<feature type="compositionally biased region" description="Basic and acidic residues" evidence="1">
    <location>
        <begin position="463"/>
        <end position="481"/>
    </location>
</feature>
<sequence length="517" mass="56849">MADDGRAKRLAEGVAVAEVAELRRRNAVLESENALLRRGGRQEGDHEVLPVVTEVVVTTAVDLSRLDTSLVNQISSFLGTARELLNLALTCKPFGWRHPTSTLNWSLVEEVARQAVRSRATGEEMSFLPRYASGLATWLSILHRYEHLLLFDVLIGGCIEHLNGDKTTVCAAGDDIISSAVASRHVMSRGAHFAEFQITGSPMIGIVRPMPSLDIVTYQRGLNVPGLDVPGLDVPGLDASAGHFCFIGDRELYPDFLDHRSDEWGDGKVHACEYYCSDGEMNWTNWDDGRIAIMVIHEWGGMEDCRTGDTVGMLLNLDEGTLSVYKNNRHLGVMKDGLSGPYCCCHFGDTVGMLLNLDDGTLSVYKNNRRLGVMKDGLSGRTADSRSHVVLDHAPTYLDPLGDGERRASGAGKRSAAAAERSAREDFAPRRQREEAEGGEGRVGRAETLRGRQPVTMEGENPPLHEGEDGEKRRDKRRSSLEKVLTSGCGHGQKKKKVVEGFWRGCWPELQQAGWSL</sequence>
<feature type="compositionally biased region" description="Low complexity" evidence="1">
    <location>
        <begin position="409"/>
        <end position="420"/>
    </location>
</feature>
<keyword evidence="3" id="KW-1185">Reference proteome</keyword>
<evidence type="ECO:0008006" key="4">
    <source>
        <dbReference type="Google" id="ProtNLM"/>
    </source>
</evidence>
<dbReference type="SUPFAM" id="SSF49899">
    <property type="entry name" value="Concanavalin A-like lectins/glucanases"/>
    <property type="match status" value="1"/>
</dbReference>
<organism evidence="2 3">
    <name type="scientific">Thalassiosira oceanica</name>
    <name type="common">Marine diatom</name>
    <dbReference type="NCBI Taxonomy" id="159749"/>
    <lineage>
        <taxon>Eukaryota</taxon>
        <taxon>Sar</taxon>
        <taxon>Stramenopiles</taxon>
        <taxon>Ochrophyta</taxon>
        <taxon>Bacillariophyta</taxon>
        <taxon>Coscinodiscophyceae</taxon>
        <taxon>Thalassiosirophycidae</taxon>
        <taxon>Thalassiosirales</taxon>
        <taxon>Thalassiosiraceae</taxon>
        <taxon>Thalassiosira</taxon>
    </lineage>
</organism>
<dbReference type="Proteomes" id="UP000266841">
    <property type="component" value="Unassembled WGS sequence"/>
</dbReference>
<feature type="non-terminal residue" evidence="2">
    <location>
        <position position="517"/>
    </location>
</feature>
<accession>K0SP91</accession>
<evidence type="ECO:0000313" key="3">
    <source>
        <dbReference type="Proteomes" id="UP000266841"/>
    </source>
</evidence>
<feature type="region of interest" description="Disordered" evidence="1">
    <location>
        <begin position="395"/>
        <end position="495"/>
    </location>
</feature>
<dbReference type="InterPro" id="IPR043136">
    <property type="entry name" value="B30.2/SPRY_sf"/>
</dbReference>
<comment type="caution">
    <text evidence="2">The sequence shown here is derived from an EMBL/GenBank/DDBJ whole genome shotgun (WGS) entry which is preliminary data.</text>
</comment>
<feature type="compositionally biased region" description="Basic and acidic residues" evidence="1">
    <location>
        <begin position="421"/>
        <end position="450"/>
    </location>
</feature>
<name>K0SP91_THAOC</name>
<reference evidence="2 3" key="1">
    <citation type="journal article" date="2012" name="Genome Biol.">
        <title>Genome and low-iron response of an oceanic diatom adapted to chronic iron limitation.</title>
        <authorList>
            <person name="Lommer M."/>
            <person name="Specht M."/>
            <person name="Roy A.S."/>
            <person name="Kraemer L."/>
            <person name="Andreson R."/>
            <person name="Gutowska M.A."/>
            <person name="Wolf J."/>
            <person name="Bergner S.V."/>
            <person name="Schilhabel M.B."/>
            <person name="Klostermeier U.C."/>
            <person name="Beiko R.G."/>
            <person name="Rosenstiel P."/>
            <person name="Hippler M."/>
            <person name="Laroche J."/>
        </authorList>
    </citation>
    <scope>NUCLEOTIDE SEQUENCE [LARGE SCALE GENOMIC DNA]</scope>
    <source>
        <strain evidence="2 3">CCMP1005</strain>
    </source>
</reference>
<evidence type="ECO:0000256" key="1">
    <source>
        <dbReference type="SAM" id="MobiDB-lite"/>
    </source>
</evidence>
<protein>
    <recommendedName>
        <fullName evidence="4">B30.2/SPRY domain-containing protein</fullName>
    </recommendedName>
</protein>
<proteinExistence type="predicted"/>